<comment type="similarity">
    <text evidence="1">To bacterial alkanal monooxygenase alpha and beta chains.</text>
</comment>
<reference evidence="3 4" key="1">
    <citation type="submission" date="2020-05" db="EMBL/GenBank/DDBJ databases">
        <title>MicrobeNet Type strains.</title>
        <authorList>
            <person name="Nicholson A.C."/>
        </authorList>
    </citation>
    <scope>NUCLEOTIDE SEQUENCE [LARGE SCALE GENOMIC DNA]</scope>
    <source>
        <strain evidence="3 4">JCM 14547</strain>
    </source>
</reference>
<dbReference type="PANTHER" id="PTHR30137">
    <property type="entry name" value="LUCIFERASE-LIKE MONOOXYGENASE"/>
    <property type="match status" value="1"/>
</dbReference>
<evidence type="ECO:0000313" key="4">
    <source>
        <dbReference type="Proteomes" id="UP000555552"/>
    </source>
</evidence>
<feature type="domain" description="Luciferase-like" evidence="2">
    <location>
        <begin position="20"/>
        <end position="303"/>
    </location>
</feature>
<sequence length="353" mass="36337">MLDVPLSLLDRARTRTGEPDALALTGVVERARRSEALGLRRSWVAEHHAVPGVAGSAPAVLAGAVLAATAHLRVGSGGVMLPNHAPLVVAEQFATLAALHPGRVDLGVGRSPGFTAPVRRALRREGVAADDDAFERDLEDLRTHLDGTAEVTARPQGTDVPLLVLATGAGLGVAARLGLPVVVGGPLLAPLLADGSGDGAAAEALAALADYRRDFRPSPRQPHPLVLVALDVLVAHDAGAAADLALPEAWAMAEARTRGAFPPLEPVEVLRHRRPTGSERRHLEAAGRTTVTGAPDEVERVLARLVDATGAEEVMATSSTTDRAALATSDALLASLSAPAVVAARERAAAGRT</sequence>
<dbReference type="SUPFAM" id="SSF51679">
    <property type="entry name" value="Bacterial luciferase-like"/>
    <property type="match status" value="1"/>
</dbReference>
<dbReference type="GO" id="GO:0016705">
    <property type="term" value="F:oxidoreductase activity, acting on paired donors, with incorporation or reduction of molecular oxygen"/>
    <property type="evidence" value="ECO:0007669"/>
    <property type="project" value="InterPro"/>
</dbReference>
<evidence type="ECO:0000256" key="1">
    <source>
        <dbReference type="ARBA" id="ARBA00007789"/>
    </source>
</evidence>
<dbReference type="GO" id="GO:0005829">
    <property type="term" value="C:cytosol"/>
    <property type="evidence" value="ECO:0007669"/>
    <property type="project" value="TreeGrafter"/>
</dbReference>
<protein>
    <submittedName>
        <fullName evidence="3">MsnO8 family LLM class oxidoreductase</fullName>
        <ecNumber evidence="3">1.-.-.-</ecNumber>
    </submittedName>
</protein>
<dbReference type="RefSeq" id="WP_171202373.1">
    <property type="nucleotide sequence ID" value="NZ_BAAANP010000035.1"/>
</dbReference>
<accession>A0A849BYD0</accession>
<dbReference type="Proteomes" id="UP000555552">
    <property type="component" value="Unassembled WGS sequence"/>
</dbReference>
<dbReference type="InterPro" id="IPR019949">
    <property type="entry name" value="CmoO-like"/>
</dbReference>
<dbReference type="EC" id="1.-.-.-" evidence="3"/>
<organism evidence="3 4">
    <name type="scientific">Pseudokineococcus marinus</name>
    <dbReference type="NCBI Taxonomy" id="351215"/>
    <lineage>
        <taxon>Bacteria</taxon>
        <taxon>Bacillati</taxon>
        <taxon>Actinomycetota</taxon>
        <taxon>Actinomycetes</taxon>
        <taxon>Kineosporiales</taxon>
        <taxon>Kineosporiaceae</taxon>
        <taxon>Pseudokineococcus</taxon>
    </lineage>
</organism>
<dbReference type="PANTHER" id="PTHR30137:SF6">
    <property type="entry name" value="LUCIFERASE-LIKE MONOOXYGENASE"/>
    <property type="match status" value="1"/>
</dbReference>
<dbReference type="AlphaFoldDB" id="A0A849BYD0"/>
<evidence type="ECO:0000259" key="2">
    <source>
        <dbReference type="Pfam" id="PF00296"/>
    </source>
</evidence>
<evidence type="ECO:0000313" key="3">
    <source>
        <dbReference type="EMBL" id="NNH22528.1"/>
    </source>
</evidence>
<keyword evidence="4" id="KW-1185">Reference proteome</keyword>
<dbReference type="InterPro" id="IPR050766">
    <property type="entry name" value="Bact_Lucif_Oxidored"/>
</dbReference>
<dbReference type="EMBL" id="JABEMA010000047">
    <property type="protein sequence ID" value="NNH22528.1"/>
    <property type="molecule type" value="Genomic_DNA"/>
</dbReference>
<dbReference type="Pfam" id="PF00296">
    <property type="entry name" value="Bac_luciferase"/>
    <property type="match status" value="1"/>
</dbReference>
<proteinExistence type="predicted"/>
<keyword evidence="3" id="KW-0560">Oxidoreductase</keyword>
<dbReference type="InterPro" id="IPR036661">
    <property type="entry name" value="Luciferase-like_sf"/>
</dbReference>
<name>A0A849BYD0_9ACTN</name>
<comment type="caution">
    <text evidence="3">The sequence shown here is derived from an EMBL/GenBank/DDBJ whole genome shotgun (WGS) entry which is preliminary data.</text>
</comment>
<dbReference type="InterPro" id="IPR011251">
    <property type="entry name" value="Luciferase-like_dom"/>
</dbReference>
<dbReference type="NCBIfam" id="TIGR03558">
    <property type="entry name" value="oxido_grp_1"/>
    <property type="match status" value="1"/>
</dbReference>
<gene>
    <name evidence="3" type="ORF">HLB09_05365</name>
</gene>
<dbReference type="Gene3D" id="3.20.20.30">
    <property type="entry name" value="Luciferase-like domain"/>
    <property type="match status" value="1"/>
</dbReference>